<accession>A0A5B7FZU3</accession>
<dbReference type="Proteomes" id="UP000324222">
    <property type="component" value="Unassembled WGS sequence"/>
</dbReference>
<evidence type="ECO:0000313" key="2">
    <source>
        <dbReference type="Proteomes" id="UP000324222"/>
    </source>
</evidence>
<protein>
    <submittedName>
        <fullName evidence="1">Uncharacterized protein</fullName>
    </submittedName>
</protein>
<comment type="caution">
    <text evidence="1">The sequence shown here is derived from an EMBL/GenBank/DDBJ whole genome shotgun (WGS) entry which is preliminary data.</text>
</comment>
<name>A0A5B7FZU3_PORTR</name>
<evidence type="ECO:0000313" key="1">
    <source>
        <dbReference type="EMBL" id="MPC50847.1"/>
    </source>
</evidence>
<gene>
    <name evidence="1" type="ORF">E2C01_044681</name>
</gene>
<keyword evidence="2" id="KW-1185">Reference proteome</keyword>
<reference evidence="1 2" key="1">
    <citation type="submission" date="2019-05" db="EMBL/GenBank/DDBJ databases">
        <title>Another draft genome of Portunus trituberculatus and its Hox gene families provides insights of decapod evolution.</title>
        <authorList>
            <person name="Jeong J.-H."/>
            <person name="Song I."/>
            <person name="Kim S."/>
            <person name="Choi T."/>
            <person name="Kim D."/>
            <person name="Ryu S."/>
            <person name="Kim W."/>
        </authorList>
    </citation>
    <scope>NUCLEOTIDE SEQUENCE [LARGE SCALE GENOMIC DNA]</scope>
    <source>
        <tissue evidence="1">Muscle</tissue>
    </source>
</reference>
<organism evidence="1 2">
    <name type="scientific">Portunus trituberculatus</name>
    <name type="common">Swimming crab</name>
    <name type="synonym">Neptunus trituberculatus</name>
    <dbReference type="NCBI Taxonomy" id="210409"/>
    <lineage>
        <taxon>Eukaryota</taxon>
        <taxon>Metazoa</taxon>
        <taxon>Ecdysozoa</taxon>
        <taxon>Arthropoda</taxon>
        <taxon>Crustacea</taxon>
        <taxon>Multicrustacea</taxon>
        <taxon>Malacostraca</taxon>
        <taxon>Eumalacostraca</taxon>
        <taxon>Eucarida</taxon>
        <taxon>Decapoda</taxon>
        <taxon>Pleocyemata</taxon>
        <taxon>Brachyura</taxon>
        <taxon>Eubrachyura</taxon>
        <taxon>Portunoidea</taxon>
        <taxon>Portunidae</taxon>
        <taxon>Portuninae</taxon>
        <taxon>Portunus</taxon>
    </lineage>
</organism>
<sequence>MEAELVPLKTYLSLGTQNSRYLARVAKQPAATHSGLSSLVITQLTDYAARKHDIDLKQLGASASNLYFQGVICRRATITGSFVC</sequence>
<proteinExistence type="predicted"/>
<dbReference type="AlphaFoldDB" id="A0A5B7FZU3"/>
<dbReference type="EMBL" id="VSRR010009765">
    <property type="protein sequence ID" value="MPC50847.1"/>
    <property type="molecule type" value="Genomic_DNA"/>
</dbReference>